<feature type="transmembrane region" description="Helical" evidence="1">
    <location>
        <begin position="102"/>
        <end position="127"/>
    </location>
</feature>
<dbReference type="Proteomes" id="UP000823922">
    <property type="component" value="Unassembled WGS sequence"/>
</dbReference>
<proteinExistence type="predicted"/>
<dbReference type="EMBL" id="DWVS01000334">
    <property type="protein sequence ID" value="HJC88920.1"/>
    <property type="molecule type" value="Genomic_DNA"/>
</dbReference>
<comment type="caution">
    <text evidence="2">The sequence shown here is derived from an EMBL/GenBank/DDBJ whole genome shotgun (WGS) entry which is preliminary data.</text>
</comment>
<protein>
    <submittedName>
        <fullName evidence="2">Uncharacterized protein</fullName>
    </submittedName>
</protein>
<name>A0A9D2TTU4_9FIRM</name>
<keyword evidence="1" id="KW-1133">Transmembrane helix</keyword>
<evidence type="ECO:0000313" key="2">
    <source>
        <dbReference type="EMBL" id="HJC88920.1"/>
    </source>
</evidence>
<accession>A0A9D2TTU4</accession>
<reference evidence="2" key="2">
    <citation type="submission" date="2021-04" db="EMBL/GenBank/DDBJ databases">
        <authorList>
            <person name="Gilroy R."/>
        </authorList>
    </citation>
    <scope>NUCLEOTIDE SEQUENCE</scope>
    <source>
        <strain evidence="2">ChiBcec1-1630</strain>
    </source>
</reference>
<sequence length="155" mass="17367">MIQARGLWADRRSDLALTFLLLVSILCMITGEFASGTADLAGREGFFAMPWQETEWRILSGKQEAIEEVKNSVSEKGEDAASAGCASTLLWKSTSPRLSRTAVWLAGFLFMGKFLPFCAGGNLSAFLHRETPDRARFLRELFIQKKKDGKKRRVF</sequence>
<organism evidence="2 3">
    <name type="scientific">Candidatus Eisenbergiella intestinigallinarum</name>
    <dbReference type="NCBI Taxonomy" id="2838549"/>
    <lineage>
        <taxon>Bacteria</taxon>
        <taxon>Bacillati</taxon>
        <taxon>Bacillota</taxon>
        <taxon>Clostridia</taxon>
        <taxon>Lachnospirales</taxon>
        <taxon>Lachnospiraceae</taxon>
        <taxon>Eisenbergiella</taxon>
    </lineage>
</organism>
<evidence type="ECO:0000256" key="1">
    <source>
        <dbReference type="SAM" id="Phobius"/>
    </source>
</evidence>
<dbReference type="AlphaFoldDB" id="A0A9D2TTU4"/>
<keyword evidence="1" id="KW-0472">Membrane</keyword>
<keyword evidence="1" id="KW-0812">Transmembrane</keyword>
<evidence type="ECO:0000313" key="3">
    <source>
        <dbReference type="Proteomes" id="UP000823922"/>
    </source>
</evidence>
<gene>
    <name evidence="2" type="ORF">H9926_12995</name>
</gene>
<reference evidence="2" key="1">
    <citation type="journal article" date="2021" name="PeerJ">
        <title>Extensive microbial diversity within the chicken gut microbiome revealed by metagenomics and culture.</title>
        <authorList>
            <person name="Gilroy R."/>
            <person name="Ravi A."/>
            <person name="Getino M."/>
            <person name="Pursley I."/>
            <person name="Horton D.L."/>
            <person name="Alikhan N.F."/>
            <person name="Baker D."/>
            <person name="Gharbi K."/>
            <person name="Hall N."/>
            <person name="Watson M."/>
            <person name="Adriaenssens E.M."/>
            <person name="Foster-Nyarko E."/>
            <person name="Jarju S."/>
            <person name="Secka A."/>
            <person name="Antonio M."/>
            <person name="Oren A."/>
            <person name="Chaudhuri R.R."/>
            <person name="La Ragione R."/>
            <person name="Hildebrand F."/>
            <person name="Pallen M.J."/>
        </authorList>
    </citation>
    <scope>NUCLEOTIDE SEQUENCE</scope>
    <source>
        <strain evidence="2">ChiBcec1-1630</strain>
    </source>
</reference>